<evidence type="ECO:0000256" key="1">
    <source>
        <dbReference type="SAM" id="MobiDB-lite"/>
    </source>
</evidence>
<accession>A0ABQ7LNQ6</accession>
<evidence type="ECO:0000313" key="2">
    <source>
        <dbReference type="EMBL" id="KAG5388164.1"/>
    </source>
</evidence>
<name>A0ABQ7LNQ6_BRACM</name>
<comment type="caution">
    <text evidence="2">The sequence shown here is derived from an EMBL/GenBank/DDBJ whole genome shotgun (WGS) entry which is preliminary data.</text>
</comment>
<feature type="region of interest" description="Disordered" evidence="1">
    <location>
        <begin position="126"/>
        <end position="187"/>
    </location>
</feature>
<dbReference type="EMBL" id="JADBGQ010000007">
    <property type="protein sequence ID" value="KAG5388164.1"/>
    <property type="molecule type" value="Genomic_DNA"/>
</dbReference>
<keyword evidence="3" id="KW-1185">Reference proteome</keyword>
<feature type="compositionally biased region" description="Polar residues" evidence="1">
    <location>
        <begin position="127"/>
        <end position="144"/>
    </location>
</feature>
<gene>
    <name evidence="2" type="primary">A08p005930.1_BraROA</name>
    <name evidence="2" type="ORF">IGI04_029705</name>
</gene>
<dbReference type="Proteomes" id="UP000823674">
    <property type="component" value="Chromosome A08"/>
</dbReference>
<organism evidence="2 3">
    <name type="scientific">Brassica rapa subsp. trilocularis</name>
    <dbReference type="NCBI Taxonomy" id="1813537"/>
    <lineage>
        <taxon>Eukaryota</taxon>
        <taxon>Viridiplantae</taxon>
        <taxon>Streptophyta</taxon>
        <taxon>Embryophyta</taxon>
        <taxon>Tracheophyta</taxon>
        <taxon>Spermatophyta</taxon>
        <taxon>Magnoliopsida</taxon>
        <taxon>eudicotyledons</taxon>
        <taxon>Gunneridae</taxon>
        <taxon>Pentapetalae</taxon>
        <taxon>rosids</taxon>
        <taxon>malvids</taxon>
        <taxon>Brassicales</taxon>
        <taxon>Brassicaceae</taxon>
        <taxon>Brassiceae</taxon>
        <taxon>Brassica</taxon>
    </lineage>
</organism>
<proteinExistence type="predicted"/>
<reference evidence="2 3" key="1">
    <citation type="submission" date="2021-03" db="EMBL/GenBank/DDBJ databases">
        <authorList>
            <person name="King G.J."/>
            <person name="Bancroft I."/>
            <person name="Baten A."/>
            <person name="Bloomfield J."/>
            <person name="Borpatragohain P."/>
            <person name="He Z."/>
            <person name="Irish N."/>
            <person name="Irwin J."/>
            <person name="Liu K."/>
            <person name="Mauleon R.P."/>
            <person name="Moore J."/>
            <person name="Morris R."/>
            <person name="Ostergaard L."/>
            <person name="Wang B."/>
            <person name="Wells R."/>
        </authorList>
    </citation>
    <scope>NUCLEOTIDE SEQUENCE [LARGE SCALE GENOMIC DNA]</scope>
    <source>
        <strain evidence="2">R-o-18</strain>
        <tissue evidence="2">Leaf</tissue>
    </source>
</reference>
<evidence type="ECO:0008006" key="4">
    <source>
        <dbReference type="Google" id="ProtNLM"/>
    </source>
</evidence>
<evidence type="ECO:0000313" key="3">
    <source>
        <dbReference type="Proteomes" id="UP000823674"/>
    </source>
</evidence>
<protein>
    <recommendedName>
        <fullName evidence="4">DUF4283 domain-containing protein</fullName>
    </recommendedName>
</protein>
<sequence>MNYDFSIVSIPEDLASVIDYWKYNIVNTPLSSHLRWSNRGYPDFLRHIPFKVRIYKLMNGCRRLGIFRSIESKLGQVDETSIIEPTINKEAEDIPSVELEFRYTKLQNICITLHVNAAIQIIKKQGESSGTTEGMQIDSTSQSGTKRKAPDDTEEDTTCDPKRIELVEPQLDGDQGLVVLLKPPKEP</sequence>